<gene>
    <name evidence="3" type="ORF">PSAL_029670</name>
</gene>
<dbReference type="Pfam" id="PF01565">
    <property type="entry name" value="FAD_binding_4"/>
    <property type="match status" value="1"/>
</dbReference>
<evidence type="ECO:0000313" key="3">
    <source>
        <dbReference type="EMBL" id="QPM91712.1"/>
    </source>
</evidence>
<dbReference type="InterPro" id="IPR016166">
    <property type="entry name" value="FAD-bd_PCMH"/>
</dbReference>
<dbReference type="InterPro" id="IPR016164">
    <property type="entry name" value="FAD-linked_Oxase-like_C"/>
</dbReference>
<dbReference type="EMBL" id="CP060436">
    <property type="protein sequence ID" value="QPM91712.1"/>
    <property type="molecule type" value="Genomic_DNA"/>
</dbReference>
<dbReference type="Gene3D" id="3.30.465.10">
    <property type="match status" value="1"/>
</dbReference>
<dbReference type="SUPFAM" id="SSF56176">
    <property type="entry name" value="FAD-binding/transporter-associated domain-like"/>
    <property type="match status" value="1"/>
</dbReference>
<accession>A0A418SGC7</accession>
<dbReference type="InterPro" id="IPR016169">
    <property type="entry name" value="FAD-bd_PCMH_sub2"/>
</dbReference>
<dbReference type="PROSITE" id="PS51387">
    <property type="entry name" value="FAD_PCMH"/>
    <property type="match status" value="1"/>
</dbReference>
<dbReference type="SUPFAM" id="SSF55103">
    <property type="entry name" value="FAD-linked oxidases, C-terminal domain"/>
    <property type="match status" value="1"/>
</dbReference>
<dbReference type="GO" id="GO:0071949">
    <property type="term" value="F:FAD binding"/>
    <property type="evidence" value="ECO:0007669"/>
    <property type="project" value="InterPro"/>
</dbReference>
<keyword evidence="1" id="KW-0285">Flavoprotein</keyword>
<organism evidence="3 4">
    <name type="scientific">Pseudooceanicola algae</name>
    <dbReference type="NCBI Taxonomy" id="1537215"/>
    <lineage>
        <taxon>Bacteria</taxon>
        <taxon>Pseudomonadati</taxon>
        <taxon>Pseudomonadota</taxon>
        <taxon>Alphaproteobacteria</taxon>
        <taxon>Rhodobacterales</taxon>
        <taxon>Paracoccaceae</taxon>
        <taxon>Pseudooceanicola</taxon>
    </lineage>
</organism>
<dbReference type="InterPro" id="IPR036318">
    <property type="entry name" value="FAD-bd_PCMH-like_sf"/>
</dbReference>
<keyword evidence="4" id="KW-1185">Reference proteome</keyword>
<keyword evidence="2" id="KW-0274">FAD</keyword>
<sequence>MRPASEIELAEAIRDASGALRIRGGGTRGAWVPGSAEVLETAGLAGIRLYEPGALTLVVGAGTSLAEVEAALAEKGQRLAFEPMDNRALLGRKGTPTIGGVVAANISGPRRVQAGAARDFLLGVRFVDGAGQVLSNGGRVMKNVTGYDLVKLMAGSWGTLGVLSEVSLKVLARPQAEATLVLRGQGAAAAVADLCRAMGTPWDVSGAAWRGPAQERLIRVEGLLGSVTYRAGRLRDLLGADAVVTGEESATLWRDLRDVTDFAGQTAPLWRISLKPTDGPALLSRLEVAGISHQAICDWSGGLVWLQMVGPSAQAGALRAAVDALGGHATLMRASEEERARIPMFHPEPSPVARLTGALRARFDPRGILNPGLMQPASVPA</sequence>
<evidence type="ECO:0000313" key="4">
    <source>
        <dbReference type="Proteomes" id="UP000283786"/>
    </source>
</evidence>
<dbReference type="KEGG" id="palw:PSAL_029670"/>
<dbReference type="InterPro" id="IPR006094">
    <property type="entry name" value="Oxid_FAD_bind_N"/>
</dbReference>
<dbReference type="GO" id="GO:0003824">
    <property type="term" value="F:catalytic activity"/>
    <property type="evidence" value="ECO:0007669"/>
    <property type="project" value="InterPro"/>
</dbReference>
<dbReference type="PANTHER" id="PTHR11748:SF103">
    <property type="entry name" value="GLYCOLATE OXIDASE SUBUNIT GLCE"/>
    <property type="match status" value="1"/>
</dbReference>
<dbReference type="RefSeq" id="WP_119839341.1">
    <property type="nucleotide sequence ID" value="NZ_CP060436.1"/>
</dbReference>
<proteinExistence type="predicted"/>
<dbReference type="Proteomes" id="UP000283786">
    <property type="component" value="Chromosome"/>
</dbReference>
<reference evidence="3 4" key="1">
    <citation type="submission" date="2020-08" db="EMBL/GenBank/DDBJ databases">
        <title>Genome sequence of Rhodobacteraceae bacterium Lw-13e.</title>
        <authorList>
            <person name="Poehlein A."/>
            <person name="Wolter L."/>
            <person name="Daniel R."/>
            <person name="Brinkhoff T."/>
        </authorList>
    </citation>
    <scope>NUCLEOTIDE SEQUENCE [LARGE SCALE GENOMIC DNA]</scope>
    <source>
        <strain evidence="3 4">Lw-13e</strain>
    </source>
</reference>
<protein>
    <submittedName>
        <fullName evidence="3">Uncharacterized protein</fullName>
    </submittedName>
</protein>
<evidence type="ECO:0000256" key="1">
    <source>
        <dbReference type="ARBA" id="ARBA00022630"/>
    </source>
</evidence>
<evidence type="ECO:0000256" key="2">
    <source>
        <dbReference type="ARBA" id="ARBA00022827"/>
    </source>
</evidence>
<dbReference type="PANTHER" id="PTHR11748">
    <property type="entry name" value="D-LACTATE DEHYDROGENASE"/>
    <property type="match status" value="1"/>
</dbReference>
<dbReference type="NCBIfam" id="NF008439">
    <property type="entry name" value="PRK11282.1"/>
    <property type="match status" value="1"/>
</dbReference>
<dbReference type="OrthoDB" id="9811557at2"/>
<name>A0A418SGC7_9RHOB</name>
<dbReference type="AlphaFoldDB" id="A0A418SGC7"/>